<dbReference type="GO" id="GO:0003677">
    <property type="term" value="F:DNA binding"/>
    <property type="evidence" value="ECO:0007669"/>
    <property type="project" value="InterPro"/>
</dbReference>
<dbReference type="Gene3D" id="1.10.260.40">
    <property type="entry name" value="lambda repressor-like DNA-binding domains"/>
    <property type="match status" value="1"/>
</dbReference>
<comment type="caution">
    <text evidence="2">The sequence shown here is derived from an EMBL/GenBank/DDBJ whole genome shotgun (WGS) entry which is preliminary data.</text>
</comment>
<gene>
    <name evidence="2" type="ORF">E4M00_00740</name>
</gene>
<dbReference type="Proteomes" id="UP000298127">
    <property type="component" value="Unassembled WGS sequence"/>
</dbReference>
<dbReference type="CDD" id="cd00093">
    <property type="entry name" value="HTH_XRE"/>
    <property type="match status" value="1"/>
</dbReference>
<evidence type="ECO:0000313" key="2">
    <source>
        <dbReference type="EMBL" id="TFV99768.1"/>
    </source>
</evidence>
<dbReference type="SMART" id="SM00530">
    <property type="entry name" value="HTH_XRE"/>
    <property type="match status" value="1"/>
</dbReference>
<name>A0A4Y9R6K8_9MICO</name>
<organism evidence="2 3">
    <name type="scientific">Orlajensenia leifsoniae</name>
    <dbReference type="NCBI Taxonomy" id="2561933"/>
    <lineage>
        <taxon>Bacteria</taxon>
        <taxon>Bacillati</taxon>
        <taxon>Actinomycetota</taxon>
        <taxon>Actinomycetes</taxon>
        <taxon>Micrococcales</taxon>
        <taxon>Microbacteriaceae</taxon>
        <taxon>Orlajensenia</taxon>
    </lineage>
</organism>
<dbReference type="AlphaFoldDB" id="A0A4Y9R6K8"/>
<keyword evidence="3" id="KW-1185">Reference proteome</keyword>
<dbReference type="Pfam" id="PF17765">
    <property type="entry name" value="MLTR_LBD"/>
    <property type="match status" value="1"/>
</dbReference>
<sequence>MQNRDDVQTFLTARRARITPEQAGVPLYGGIRRVPGLRREEVAMMAGVSTDYYTRLERGNLTGVSDSVLNAVAAALHLDDAETAHLFDLSRAANASTRGPRRRSTQPRLRDGIQLLLDSISAAPAFVRNARMDFVAGNLLCQALYSPLFASPDRPVNHSRFIFLDPKAHDFYRDWDRAANDNVAILRSEAGRNPYDRALTDLVGELCTRSEEFRTRWAAHRVSLHHTGAKTFIHPVVGELELIYNALDLPADPGLTLTVYNAARGSATEEKLRLLGSWALTQTAVTFPATASGAAT</sequence>
<protein>
    <submittedName>
        <fullName evidence="2">XRE family transcriptional regulator</fullName>
    </submittedName>
</protein>
<dbReference type="RefSeq" id="WP_135118665.1">
    <property type="nucleotide sequence ID" value="NZ_SPQZ01000001.1"/>
</dbReference>
<dbReference type="SUPFAM" id="SSF47413">
    <property type="entry name" value="lambda repressor-like DNA-binding domains"/>
    <property type="match status" value="1"/>
</dbReference>
<dbReference type="Pfam" id="PF13560">
    <property type="entry name" value="HTH_31"/>
    <property type="match status" value="1"/>
</dbReference>
<reference evidence="2 3" key="1">
    <citation type="journal article" date="2018" name="J. Microbiol.">
        <title>Leifsonia flava sp. nov., a novel actinobacterium isolated from the rhizosphere of Aquilegia viridiflora.</title>
        <authorList>
            <person name="Cai Y."/>
            <person name="Tao W.Z."/>
            <person name="Ma Y.J."/>
            <person name="Cheng J."/>
            <person name="Zhang M.Y."/>
            <person name="Zhang Y.X."/>
        </authorList>
    </citation>
    <scope>NUCLEOTIDE SEQUENCE [LARGE SCALE GENOMIC DNA]</scope>
    <source>
        <strain evidence="2 3">SYP-B2174</strain>
    </source>
</reference>
<dbReference type="PANTHER" id="PTHR35010">
    <property type="entry name" value="BLL4672 PROTEIN-RELATED"/>
    <property type="match status" value="1"/>
</dbReference>
<evidence type="ECO:0000313" key="3">
    <source>
        <dbReference type="Proteomes" id="UP000298127"/>
    </source>
</evidence>
<dbReference type="InterPro" id="IPR010982">
    <property type="entry name" value="Lambda_DNA-bd_dom_sf"/>
</dbReference>
<dbReference type="PANTHER" id="PTHR35010:SF2">
    <property type="entry name" value="BLL4672 PROTEIN"/>
    <property type="match status" value="1"/>
</dbReference>
<accession>A0A4Y9R6K8</accession>
<dbReference type="EMBL" id="SPQZ01000001">
    <property type="protein sequence ID" value="TFV99768.1"/>
    <property type="molecule type" value="Genomic_DNA"/>
</dbReference>
<dbReference type="Gene3D" id="3.30.450.180">
    <property type="match status" value="1"/>
</dbReference>
<feature type="domain" description="HTH cro/C1-type" evidence="1">
    <location>
        <begin position="10"/>
        <end position="83"/>
    </location>
</feature>
<evidence type="ECO:0000259" key="1">
    <source>
        <dbReference type="SMART" id="SM00530"/>
    </source>
</evidence>
<proteinExistence type="predicted"/>
<dbReference type="InterPro" id="IPR041413">
    <property type="entry name" value="MLTR_LBD"/>
</dbReference>
<dbReference type="InterPro" id="IPR001387">
    <property type="entry name" value="Cro/C1-type_HTH"/>
</dbReference>